<name>A0A094LBA7_9BACL</name>
<organism evidence="1">
    <name type="scientific">Anoxybacillus flavithermus</name>
    <dbReference type="NCBI Taxonomy" id="33934"/>
    <lineage>
        <taxon>Bacteria</taxon>
        <taxon>Bacillati</taxon>
        <taxon>Bacillota</taxon>
        <taxon>Bacilli</taxon>
        <taxon>Bacillales</taxon>
        <taxon>Anoxybacillaceae</taxon>
        <taxon>Anoxybacillus</taxon>
    </lineage>
</organism>
<comment type="caution">
    <text evidence="1">The sequence shown here is derived from an EMBL/GenBank/DDBJ whole genome shotgun (WGS) entry which is preliminary data.</text>
</comment>
<evidence type="ECO:0000313" key="1">
    <source>
        <dbReference type="EMBL" id="KFZ32178.1"/>
    </source>
</evidence>
<gene>
    <name evidence="1" type="ORF">JS44_15475</name>
</gene>
<accession>A0A094LBA7</accession>
<proteinExistence type="predicted"/>
<sequence length="81" mass="9103">MLSANLLNGRAFTKFIQVLTKSIGVVLIGLNRFQRGGKHLGTIPAPIALYLHEQVHGLMENRQISYFLVRLSWTQEVATPQ</sequence>
<protein>
    <submittedName>
        <fullName evidence="1">Uncharacterized protein</fullName>
    </submittedName>
</protein>
<reference evidence="1" key="1">
    <citation type="submission" date="2014-08" db="EMBL/GenBank/DDBJ databases">
        <title>Fullgenome sequencing of Anoxybacillus sp.25 isolate from Garga hot-spring Russia.</title>
        <authorList>
            <person name="Rozanov A.S."/>
            <person name="Kotenko A.V."/>
            <person name="Malup T.K."/>
            <person name="Peltek S.E."/>
        </authorList>
    </citation>
    <scope>NUCLEOTIDE SEQUENCE [LARGE SCALE GENOMIC DNA]</scope>
    <source>
        <strain evidence="1">25</strain>
    </source>
</reference>
<dbReference type="AlphaFoldDB" id="A0A094LBA7"/>
<dbReference type="EMBL" id="JPZO01000149">
    <property type="protein sequence ID" value="KFZ32178.1"/>
    <property type="molecule type" value="Genomic_DNA"/>
</dbReference>